<evidence type="ECO:0000313" key="1">
    <source>
        <dbReference type="EMBL" id="GAA4626998.1"/>
    </source>
</evidence>
<accession>A0ABP8UE09</accession>
<sequence>MARCAECGTDGDPLRIVPVSYCEHRVCMWDGNCREEHFATCPPYCRAVGRTPRPPAIQQLDLFADAG</sequence>
<keyword evidence="2" id="KW-1185">Reference proteome</keyword>
<gene>
    <name evidence="1" type="ORF">GCM10023196_037490</name>
</gene>
<comment type="caution">
    <text evidence="1">The sequence shown here is derived from an EMBL/GenBank/DDBJ whole genome shotgun (WGS) entry which is preliminary data.</text>
</comment>
<evidence type="ECO:0000313" key="2">
    <source>
        <dbReference type="Proteomes" id="UP001501442"/>
    </source>
</evidence>
<organism evidence="1 2">
    <name type="scientific">Actinoallomurus vinaceus</name>
    <dbReference type="NCBI Taxonomy" id="1080074"/>
    <lineage>
        <taxon>Bacteria</taxon>
        <taxon>Bacillati</taxon>
        <taxon>Actinomycetota</taxon>
        <taxon>Actinomycetes</taxon>
        <taxon>Streptosporangiales</taxon>
        <taxon>Thermomonosporaceae</taxon>
        <taxon>Actinoallomurus</taxon>
    </lineage>
</organism>
<protein>
    <submittedName>
        <fullName evidence="1">Uncharacterized protein</fullName>
    </submittedName>
</protein>
<proteinExistence type="predicted"/>
<reference evidence="2" key="1">
    <citation type="journal article" date="2019" name="Int. J. Syst. Evol. Microbiol.">
        <title>The Global Catalogue of Microorganisms (GCM) 10K type strain sequencing project: providing services to taxonomists for standard genome sequencing and annotation.</title>
        <authorList>
            <consortium name="The Broad Institute Genomics Platform"/>
            <consortium name="The Broad Institute Genome Sequencing Center for Infectious Disease"/>
            <person name="Wu L."/>
            <person name="Ma J."/>
        </authorList>
    </citation>
    <scope>NUCLEOTIDE SEQUENCE [LARGE SCALE GENOMIC DNA]</scope>
    <source>
        <strain evidence="2">JCM 17939</strain>
    </source>
</reference>
<dbReference type="EMBL" id="BAABHK010000004">
    <property type="protein sequence ID" value="GAA4626998.1"/>
    <property type="molecule type" value="Genomic_DNA"/>
</dbReference>
<name>A0ABP8UE09_9ACTN</name>
<dbReference type="Proteomes" id="UP001501442">
    <property type="component" value="Unassembled WGS sequence"/>
</dbReference>